<reference evidence="4 5" key="1">
    <citation type="submission" date="2018-07" db="EMBL/GenBank/DDBJ databases">
        <title>Rhodosalinus sp. strain E84T genomic sequence and assembly.</title>
        <authorList>
            <person name="Liu Z.-W."/>
            <person name="Lu D.-C."/>
        </authorList>
    </citation>
    <scope>NUCLEOTIDE SEQUENCE [LARGE SCALE GENOMIC DNA]</scope>
    <source>
        <strain evidence="4 5">E84</strain>
    </source>
</reference>
<gene>
    <name evidence="4" type="ORF">DRV85_06725</name>
</gene>
<dbReference type="Pfam" id="PF00534">
    <property type="entry name" value="Glycos_transf_1"/>
    <property type="match status" value="1"/>
</dbReference>
<dbReference type="NCBIfam" id="NF041876">
    <property type="entry name" value="EPS_EpsE"/>
    <property type="match status" value="1"/>
</dbReference>
<keyword evidence="5" id="KW-1185">Reference proteome</keyword>
<dbReference type="AlphaFoldDB" id="A0A365U8R3"/>
<evidence type="ECO:0000313" key="5">
    <source>
        <dbReference type="Proteomes" id="UP000253370"/>
    </source>
</evidence>
<protein>
    <submittedName>
        <fullName evidence="4">Colanic acid biosynthesis glycosyltransferase WcaL</fullName>
    </submittedName>
</protein>
<dbReference type="EMBL" id="QNTQ01000006">
    <property type="protein sequence ID" value="RBI85432.1"/>
    <property type="molecule type" value="Genomic_DNA"/>
</dbReference>
<keyword evidence="2 4" id="KW-0808">Transferase</keyword>
<proteinExistence type="predicted"/>
<evidence type="ECO:0000313" key="4">
    <source>
        <dbReference type="EMBL" id="RBI85432.1"/>
    </source>
</evidence>
<accession>A0A365U8R3</accession>
<keyword evidence="1" id="KW-0328">Glycosyltransferase</keyword>
<sequence length="408" mass="43582">MADPPRLGILIPEFPGQTHIFFWREIRALEAMGVPVELLSTRKPAAGLIAHEWSQAAMARTTYLGAPRLGAAASALPELPWGELLAEVRRDGMPAARDIALVASASRQLVSAARSRGIAHVHAHSCGRAALIAAFAQRLGGPSYSLTLHGPLRDYGPAQRFKWRRAAFGTVITRRLLTEIGERLAGDLPERLFVRPMGVDTEVLRRDAAYAPAVPGGPLRVFSCARLNLVKGHQHLLQAIRILRDAGMDARLEIAGEDDMGGTGFRAVLEARIAELGLEEHARLLGAIDADQVKAKLLEAHVFALASFSEPLGVAYMEAMACGVPTIGTDAGGVPELIEDGVDGLLVSPQAPEELAAAIRAVAEDPALAERLAAAGRAKVEQGYRASLGAELLRDEFRRITGADAAMR</sequence>
<dbReference type="GO" id="GO:0016757">
    <property type="term" value="F:glycosyltransferase activity"/>
    <property type="evidence" value="ECO:0007669"/>
    <property type="project" value="UniProtKB-KW"/>
</dbReference>
<organism evidence="4 5">
    <name type="scientific">Rhodosalinus halophilus</name>
    <dbReference type="NCBI Taxonomy" id="2259333"/>
    <lineage>
        <taxon>Bacteria</taxon>
        <taxon>Pseudomonadati</taxon>
        <taxon>Pseudomonadota</taxon>
        <taxon>Alphaproteobacteria</taxon>
        <taxon>Rhodobacterales</taxon>
        <taxon>Paracoccaceae</taxon>
        <taxon>Rhodosalinus</taxon>
    </lineage>
</organism>
<comment type="caution">
    <text evidence="4">The sequence shown here is derived from an EMBL/GenBank/DDBJ whole genome shotgun (WGS) entry which is preliminary data.</text>
</comment>
<evidence type="ECO:0000259" key="3">
    <source>
        <dbReference type="Pfam" id="PF00534"/>
    </source>
</evidence>
<dbReference type="OrthoDB" id="9790710at2"/>
<dbReference type="CDD" id="cd03801">
    <property type="entry name" value="GT4_PimA-like"/>
    <property type="match status" value="1"/>
</dbReference>
<dbReference type="PANTHER" id="PTHR12526">
    <property type="entry name" value="GLYCOSYLTRANSFERASE"/>
    <property type="match status" value="1"/>
</dbReference>
<dbReference type="RefSeq" id="WP_113288691.1">
    <property type="nucleotide sequence ID" value="NZ_QNTQ01000006.1"/>
</dbReference>
<feature type="domain" description="Glycosyl transferase family 1" evidence="3">
    <location>
        <begin position="215"/>
        <end position="378"/>
    </location>
</feature>
<evidence type="ECO:0000256" key="2">
    <source>
        <dbReference type="ARBA" id="ARBA00022679"/>
    </source>
</evidence>
<evidence type="ECO:0000256" key="1">
    <source>
        <dbReference type="ARBA" id="ARBA00022676"/>
    </source>
</evidence>
<dbReference type="InterPro" id="IPR001296">
    <property type="entry name" value="Glyco_trans_1"/>
</dbReference>
<name>A0A365U8R3_9RHOB</name>
<dbReference type="Gene3D" id="3.40.50.2000">
    <property type="entry name" value="Glycogen Phosphorylase B"/>
    <property type="match status" value="2"/>
</dbReference>
<dbReference type="PANTHER" id="PTHR12526:SF510">
    <property type="entry name" value="D-INOSITOL 3-PHOSPHATE GLYCOSYLTRANSFERASE"/>
    <property type="match status" value="1"/>
</dbReference>
<dbReference type="SUPFAM" id="SSF53756">
    <property type="entry name" value="UDP-Glycosyltransferase/glycogen phosphorylase"/>
    <property type="match status" value="1"/>
</dbReference>
<dbReference type="Proteomes" id="UP000253370">
    <property type="component" value="Unassembled WGS sequence"/>
</dbReference>